<dbReference type="AlphaFoldDB" id="A0A813B4D7"/>
<dbReference type="PANTHER" id="PTHR36541">
    <property type="entry name" value="SUPEROXIDE REDUCTASE-RELATED"/>
    <property type="match status" value="1"/>
</dbReference>
<keyword evidence="8" id="KW-1185">Reference proteome</keyword>
<comment type="similarity">
    <text evidence="1">Belongs to the desulfoferrodoxin family.</text>
</comment>
<dbReference type="GO" id="GO:0005506">
    <property type="term" value="F:iron ion binding"/>
    <property type="evidence" value="ECO:0007669"/>
    <property type="project" value="InterPro"/>
</dbReference>
<evidence type="ECO:0000256" key="3">
    <source>
        <dbReference type="ARBA" id="ARBA00022723"/>
    </source>
</evidence>
<keyword evidence="5" id="KW-0408">Iron</keyword>
<keyword evidence="4" id="KW-0249">Electron transport</keyword>
<organism evidence="7 8">
    <name type="scientific">Symbiodinium necroappetens</name>
    <dbReference type="NCBI Taxonomy" id="1628268"/>
    <lineage>
        <taxon>Eukaryota</taxon>
        <taxon>Sar</taxon>
        <taxon>Alveolata</taxon>
        <taxon>Dinophyceae</taxon>
        <taxon>Suessiales</taxon>
        <taxon>Symbiodiniaceae</taxon>
        <taxon>Symbiodinium</taxon>
    </lineage>
</organism>
<reference evidence="7" key="1">
    <citation type="submission" date="2021-02" db="EMBL/GenBank/DDBJ databases">
        <authorList>
            <person name="Dougan E. K."/>
            <person name="Rhodes N."/>
            <person name="Thang M."/>
            <person name="Chan C."/>
        </authorList>
    </citation>
    <scope>NUCLEOTIDE SEQUENCE</scope>
</reference>
<evidence type="ECO:0000259" key="6">
    <source>
        <dbReference type="Pfam" id="PF01880"/>
    </source>
</evidence>
<dbReference type="Proteomes" id="UP000601435">
    <property type="component" value="Unassembled WGS sequence"/>
</dbReference>
<evidence type="ECO:0000313" key="8">
    <source>
        <dbReference type="Proteomes" id="UP000601435"/>
    </source>
</evidence>
<dbReference type="InterPro" id="IPR036073">
    <property type="entry name" value="Desulfoferrodoxin_Fe-bd_dom_sf"/>
</dbReference>
<keyword evidence="2" id="KW-0813">Transport</keyword>
<dbReference type="PANTHER" id="PTHR36541:SF1">
    <property type="entry name" value="SUPEROXIDE REDUCTASE-RELATED"/>
    <property type="match status" value="1"/>
</dbReference>
<feature type="domain" description="Desulfoferrodoxin ferrous iron-binding" evidence="6">
    <location>
        <begin position="30"/>
        <end position="129"/>
    </location>
</feature>
<protein>
    <recommendedName>
        <fullName evidence="6">Desulfoferrodoxin ferrous iron-binding domain-containing protein</fullName>
    </recommendedName>
</protein>
<dbReference type="SUPFAM" id="SSF49367">
    <property type="entry name" value="Superoxide reductase-like"/>
    <property type="match status" value="2"/>
</dbReference>
<dbReference type="Pfam" id="PF01880">
    <property type="entry name" value="Desulfoferrodox"/>
    <property type="match status" value="1"/>
</dbReference>
<evidence type="ECO:0000256" key="5">
    <source>
        <dbReference type="ARBA" id="ARBA00023004"/>
    </source>
</evidence>
<dbReference type="GO" id="GO:0016491">
    <property type="term" value="F:oxidoreductase activity"/>
    <property type="evidence" value="ECO:0007669"/>
    <property type="project" value="InterPro"/>
</dbReference>
<evidence type="ECO:0000256" key="2">
    <source>
        <dbReference type="ARBA" id="ARBA00022448"/>
    </source>
</evidence>
<sequence>MWSQAEVLWRYATAVLNDMDCTSWKADAYRWQEEKHSPFIVLNSTHAKVVVGKGAVTGDPNDLVHPMVDDPDVIHFIQLIWVEDQSGNLVSMRHLSPAEPAPATMYFEIPTGTTSLRAFELCNLHGLYRSPAVSVASGQTSASVSNCQAFAGELMRREDYQPKTDPTGKHTPFLVVNGTTATIVVGVGGTPGNEGGLVHPMTPSDDKDFAHWISHIYAPFRRPALSRPYEFCNVHGLYIGDLVQEGRFHLIGGVHYGDCKCSPQISCGADPTAV</sequence>
<proteinExistence type="inferred from homology"/>
<evidence type="ECO:0000256" key="1">
    <source>
        <dbReference type="ARBA" id="ARBA00005941"/>
    </source>
</evidence>
<dbReference type="Gene3D" id="2.60.40.730">
    <property type="entry name" value="SOR catalytic domain"/>
    <property type="match status" value="1"/>
</dbReference>
<evidence type="ECO:0000313" key="7">
    <source>
        <dbReference type="EMBL" id="CAE7892145.1"/>
    </source>
</evidence>
<evidence type="ECO:0000256" key="4">
    <source>
        <dbReference type="ARBA" id="ARBA00022982"/>
    </source>
</evidence>
<keyword evidence="3" id="KW-0479">Metal-binding</keyword>
<gene>
    <name evidence="7" type="ORF">SNEC2469_LOCUS29673</name>
</gene>
<accession>A0A813B4D7</accession>
<dbReference type="OrthoDB" id="200272at2759"/>
<dbReference type="InterPro" id="IPR002742">
    <property type="entry name" value="Desulfoferrodoxin_Fe-bd_dom"/>
</dbReference>
<name>A0A813B4D7_9DINO</name>
<dbReference type="InterPro" id="IPR051233">
    <property type="entry name" value="Desulfoferrodoxin_SOR"/>
</dbReference>
<dbReference type="EMBL" id="CAJNJA010067319">
    <property type="protein sequence ID" value="CAE7892145.1"/>
    <property type="molecule type" value="Genomic_DNA"/>
</dbReference>
<comment type="caution">
    <text evidence="7">The sequence shown here is derived from an EMBL/GenBank/DDBJ whole genome shotgun (WGS) entry which is preliminary data.</text>
</comment>